<dbReference type="PANTHER" id="PTHR46772">
    <property type="entry name" value="BHLH DOMAIN-CONTAINING PROTEIN"/>
    <property type="match status" value="1"/>
</dbReference>
<comment type="caution">
    <text evidence="4">The sequence shown here is derived from an EMBL/GenBank/DDBJ whole genome shotgun (WGS) entry which is preliminary data.</text>
</comment>
<protein>
    <recommendedName>
        <fullName evidence="3">BHLH domain-containing protein</fullName>
    </recommendedName>
</protein>
<dbReference type="InterPro" id="IPR044278">
    <property type="entry name" value="BHLH95-like"/>
</dbReference>
<dbReference type="PROSITE" id="PS50888">
    <property type="entry name" value="BHLH"/>
    <property type="match status" value="1"/>
</dbReference>
<dbReference type="Pfam" id="PF00010">
    <property type="entry name" value="HLH"/>
    <property type="match status" value="1"/>
</dbReference>
<dbReference type="InterPro" id="IPR045239">
    <property type="entry name" value="bHLH95_bHLH"/>
</dbReference>
<dbReference type="SMART" id="SM00353">
    <property type="entry name" value="HLH"/>
    <property type="match status" value="1"/>
</dbReference>
<evidence type="ECO:0000259" key="3">
    <source>
        <dbReference type="PROSITE" id="PS50888"/>
    </source>
</evidence>
<dbReference type="Gene3D" id="4.10.280.10">
    <property type="entry name" value="Helix-loop-helix DNA-binding domain"/>
    <property type="match status" value="1"/>
</dbReference>
<dbReference type="InterPro" id="IPR011598">
    <property type="entry name" value="bHLH_dom"/>
</dbReference>
<dbReference type="GO" id="GO:0003700">
    <property type="term" value="F:DNA-binding transcription factor activity"/>
    <property type="evidence" value="ECO:0007669"/>
    <property type="project" value="InterPro"/>
</dbReference>
<proteinExistence type="predicted"/>
<keyword evidence="2" id="KW-0804">Transcription</keyword>
<dbReference type="InterPro" id="IPR036638">
    <property type="entry name" value="HLH_DNA-bd_sf"/>
</dbReference>
<dbReference type="AlphaFoldDB" id="A0A9D4VE50"/>
<evidence type="ECO:0000256" key="1">
    <source>
        <dbReference type="ARBA" id="ARBA00023015"/>
    </source>
</evidence>
<evidence type="ECO:0000313" key="5">
    <source>
        <dbReference type="Proteomes" id="UP000886520"/>
    </source>
</evidence>
<keyword evidence="1" id="KW-0805">Transcription regulation</keyword>
<organism evidence="4 5">
    <name type="scientific">Adiantum capillus-veneris</name>
    <name type="common">Maidenhair fern</name>
    <dbReference type="NCBI Taxonomy" id="13818"/>
    <lineage>
        <taxon>Eukaryota</taxon>
        <taxon>Viridiplantae</taxon>
        <taxon>Streptophyta</taxon>
        <taxon>Embryophyta</taxon>
        <taxon>Tracheophyta</taxon>
        <taxon>Polypodiopsida</taxon>
        <taxon>Polypodiidae</taxon>
        <taxon>Polypodiales</taxon>
        <taxon>Pteridineae</taxon>
        <taxon>Pteridaceae</taxon>
        <taxon>Vittarioideae</taxon>
        <taxon>Adiantum</taxon>
    </lineage>
</organism>
<dbReference type="PANTHER" id="PTHR46772:SF8">
    <property type="entry name" value="TRANSCRIPTION FACTOR BHLH95"/>
    <property type="match status" value="1"/>
</dbReference>
<name>A0A9D4VE50_ADICA</name>
<gene>
    <name evidence="4" type="ORF">GOP47_0000534</name>
</gene>
<reference evidence="4" key="1">
    <citation type="submission" date="2021-01" db="EMBL/GenBank/DDBJ databases">
        <title>Adiantum capillus-veneris genome.</title>
        <authorList>
            <person name="Fang Y."/>
            <person name="Liao Q."/>
        </authorList>
    </citation>
    <scope>NUCLEOTIDE SEQUENCE</scope>
    <source>
        <strain evidence="4">H3</strain>
        <tissue evidence="4">Leaf</tissue>
    </source>
</reference>
<keyword evidence="5" id="KW-1185">Reference proteome</keyword>
<accession>A0A9D4VE50</accession>
<evidence type="ECO:0000256" key="2">
    <source>
        <dbReference type="ARBA" id="ARBA00023163"/>
    </source>
</evidence>
<dbReference type="SUPFAM" id="SSF47459">
    <property type="entry name" value="HLH, helix-loop-helix DNA-binding domain"/>
    <property type="match status" value="1"/>
</dbReference>
<dbReference type="GO" id="GO:0046983">
    <property type="term" value="F:protein dimerization activity"/>
    <property type="evidence" value="ECO:0007669"/>
    <property type="project" value="InterPro"/>
</dbReference>
<dbReference type="Proteomes" id="UP000886520">
    <property type="component" value="Chromosome 1"/>
</dbReference>
<sequence length="243" mass="27296">MATGKKGGSTIKASITTPMQLRLQPQQIAEKHIVRERMRREDMSRKFAELEALLPAPSASKKRDRSEVVDDAIMFVVKMQDKLKHLQASVGHCNLHCNDLAQRNGHYKQHHMLHEDAEPCPTTFSLNDAHVEIDITSRNKHDDCKTSKASLFYDNLSSLEQHYNHCQLISASQTYDASALDDIEREASSIAFEGTFVEHINSYVSDDQGTIYVSPSLVNNIGHAMTCASSNQMHVGTKRVNFL</sequence>
<feature type="domain" description="BHLH" evidence="3">
    <location>
        <begin position="27"/>
        <end position="79"/>
    </location>
</feature>
<evidence type="ECO:0000313" key="4">
    <source>
        <dbReference type="EMBL" id="KAI5084365.1"/>
    </source>
</evidence>
<dbReference type="EMBL" id="JABFUD020000001">
    <property type="protein sequence ID" value="KAI5084365.1"/>
    <property type="molecule type" value="Genomic_DNA"/>
</dbReference>
<dbReference type="CDD" id="cd11393">
    <property type="entry name" value="bHLH_AtbHLH_like"/>
    <property type="match status" value="1"/>
</dbReference>